<keyword evidence="1" id="KW-1133">Transmembrane helix</keyword>
<sequence length="158" mass="15094">MGQLVAAPTDEPGEVAVELAVPAVAAGATVPFSVRGSQPGQELTLTLESAAARLRTAAVVELGSFTADADGLVEGAVRIPAATAPGAYTLSVVIDGESVASAQIAVTAAAGDPREGAPGAGGLPTTGAASMGPLAALALLLLLAGAAMRARRNGAGAA</sequence>
<accession>A0A839EAC3</accession>
<feature type="transmembrane region" description="Helical" evidence="1">
    <location>
        <begin position="128"/>
        <end position="148"/>
    </location>
</feature>
<organism evidence="2 3">
    <name type="scientific">Microcella alkalica</name>
    <dbReference type="NCBI Taxonomy" id="355930"/>
    <lineage>
        <taxon>Bacteria</taxon>
        <taxon>Bacillati</taxon>
        <taxon>Actinomycetota</taxon>
        <taxon>Actinomycetes</taxon>
        <taxon>Micrococcales</taxon>
        <taxon>Microbacteriaceae</taxon>
        <taxon>Microcella</taxon>
    </lineage>
</organism>
<dbReference type="AlphaFoldDB" id="A0A839EAC3"/>
<keyword evidence="3" id="KW-1185">Reference proteome</keyword>
<evidence type="ECO:0000256" key="1">
    <source>
        <dbReference type="SAM" id="Phobius"/>
    </source>
</evidence>
<evidence type="ECO:0000313" key="3">
    <source>
        <dbReference type="Proteomes" id="UP000585905"/>
    </source>
</evidence>
<comment type="caution">
    <text evidence="2">The sequence shown here is derived from an EMBL/GenBank/DDBJ whole genome shotgun (WGS) entry which is preliminary data.</text>
</comment>
<gene>
    <name evidence="2" type="ORF">FHX53_002300</name>
</gene>
<dbReference type="Proteomes" id="UP000585905">
    <property type="component" value="Unassembled WGS sequence"/>
</dbReference>
<keyword evidence="1" id="KW-0812">Transmembrane</keyword>
<name>A0A839EAC3_9MICO</name>
<dbReference type="EMBL" id="JACGWX010000006">
    <property type="protein sequence ID" value="MBA8848690.1"/>
    <property type="molecule type" value="Genomic_DNA"/>
</dbReference>
<reference evidence="2 3" key="1">
    <citation type="submission" date="2020-07" db="EMBL/GenBank/DDBJ databases">
        <title>Sequencing the genomes of 1000 actinobacteria strains.</title>
        <authorList>
            <person name="Klenk H.-P."/>
        </authorList>
    </citation>
    <scope>NUCLEOTIDE SEQUENCE [LARGE SCALE GENOMIC DNA]</scope>
    <source>
        <strain evidence="2 3">DSM 19663</strain>
    </source>
</reference>
<proteinExistence type="predicted"/>
<protein>
    <recommendedName>
        <fullName evidence="4">LPXTG cell wall anchor domain-containing protein</fullName>
    </recommendedName>
</protein>
<keyword evidence="1" id="KW-0472">Membrane</keyword>
<evidence type="ECO:0008006" key="4">
    <source>
        <dbReference type="Google" id="ProtNLM"/>
    </source>
</evidence>
<evidence type="ECO:0000313" key="2">
    <source>
        <dbReference type="EMBL" id="MBA8848690.1"/>
    </source>
</evidence>